<sequence length="32" mass="3599">MWEQAVKPRVFVLVASFSLLAEHVPTVVNLSM</sequence>
<dbReference type="AlphaFoldDB" id="A0A0E9W189"/>
<dbReference type="EMBL" id="GBXM01024423">
    <property type="protein sequence ID" value="JAH84154.1"/>
    <property type="molecule type" value="Transcribed_RNA"/>
</dbReference>
<accession>A0A0E9W189</accession>
<reference evidence="1" key="1">
    <citation type="submission" date="2014-11" db="EMBL/GenBank/DDBJ databases">
        <authorList>
            <person name="Amaro Gonzalez C."/>
        </authorList>
    </citation>
    <scope>NUCLEOTIDE SEQUENCE</scope>
</reference>
<evidence type="ECO:0000313" key="1">
    <source>
        <dbReference type="EMBL" id="JAH84154.1"/>
    </source>
</evidence>
<reference evidence="1" key="2">
    <citation type="journal article" date="2015" name="Fish Shellfish Immunol.">
        <title>Early steps in the European eel (Anguilla anguilla)-Vibrio vulnificus interaction in the gills: Role of the RtxA13 toxin.</title>
        <authorList>
            <person name="Callol A."/>
            <person name="Pajuelo D."/>
            <person name="Ebbesson L."/>
            <person name="Teles M."/>
            <person name="MacKenzie S."/>
            <person name="Amaro C."/>
        </authorList>
    </citation>
    <scope>NUCLEOTIDE SEQUENCE</scope>
</reference>
<proteinExistence type="predicted"/>
<organism evidence="1">
    <name type="scientific">Anguilla anguilla</name>
    <name type="common">European freshwater eel</name>
    <name type="synonym">Muraena anguilla</name>
    <dbReference type="NCBI Taxonomy" id="7936"/>
    <lineage>
        <taxon>Eukaryota</taxon>
        <taxon>Metazoa</taxon>
        <taxon>Chordata</taxon>
        <taxon>Craniata</taxon>
        <taxon>Vertebrata</taxon>
        <taxon>Euteleostomi</taxon>
        <taxon>Actinopterygii</taxon>
        <taxon>Neopterygii</taxon>
        <taxon>Teleostei</taxon>
        <taxon>Anguilliformes</taxon>
        <taxon>Anguillidae</taxon>
        <taxon>Anguilla</taxon>
    </lineage>
</organism>
<protein>
    <submittedName>
        <fullName evidence="1">Uncharacterized protein</fullName>
    </submittedName>
</protein>
<name>A0A0E9W189_ANGAN</name>